<keyword evidence="4" id="KW-1185">Reference proteome</keyword>
<name>A0AA48GX37_9BACT</name>
<dbReference type="CDD" id="cd02226">
    <property type="entry name" value="cupin_YdbB-like"/>
    <property type="match status" value="1"/>
</dbReference>
<dbReference type="InterPro" id="IPR014710">
    <property type="entry name" value="RmlC-like_jellyroll"/>
</dbReference>
<feature type="region of interest" description="Disordered" evidence="1">
    <location>
        <begin position="1"/>
        <end position="28"/>
    </location>
</feature>
<reference evidence="3" key="1">
    <citation type="journal article" date="2023" name="Int. J. Syst. Evol. Microbiol.">
        <title>Mesoterricola silvestris gen. nov., sp. nov., Mesoterricola sediminis sp. nov., Geothrix oryzae sp. nov., Geothrix edaphica sp. nov., Geothrix rubra sp. nov., and Geothrix limicola sp. nov., six novel members of Acidobacteriota isolated from soils.</title>
        <authorList>
            <person name="Itoh H."/>
            <person name="Sugisawa Y."/>
            <person name="Mise K."/>
            <person name="Xu Z."/>
            <person name="Kuniyasu M."/>
            <person name="Ushijima N."/>
            <person name="Kawano K."/>
            <person name="Kobayashi E."/>
            <person name="Shiratori Y."/>
            <person name="Masuda Y."/>
            <person name="Senoo K."/>
        </authorList>
    </citation>
    <scope>NUCLEOTIDE SEQUENCE</scope>
    <source>
        <strain evidence="3">W786</strain>
    </source>
</reference>
<dbReference type="KEGG" id="msea:METESE_09630"/>
<dbReference type="EMBL" id="AP027081">
    <property type="protein sequence ID" value="BDU76005.1"/>
    <property type="molecule type" value="Genomic_DNA"/>
</dbReference>
<dbReference type="Proteomes" id="UP001228113">
    <property type="component" value="Chromosome"/>
</dbReference>
<organism evidence="3 4">
    <name type="scientific">Mesoterricola sediminis</name>
    <dbReference type="NCBI Taxonomy" id="2927980"/>
    <lineage>
        <taxon>Bacteria</taxon>
        <taxon>Pseudomonadati</taxon>
        <taxon>Acidobacteriota</taxon>
        <taxon>Holophagae</taxon>
        <taxon>Holophagales</taxon>
        <taxon>Holophagaceae</taxon>
        <taxon>Mesoterricola</taxon>
    </lineage>
</organism>
<proteinExistence type="predicted"/>
<protein>
    <recommendedName>
        <fullName evidence="2">Cupin type-2 domain-containing protein</fullName>
    </recommendedName>
</protein>
<evidence type="ECO:0000313" key="3">
    <source>
        <dbReference type="EMBL" id="BDU76005.1"/>
    </source>
</evidence>
<dbReference type="InterPro" id="IPR052044">
    <property type="entry name" value="PKS_Associated_Protein"/>
</dbReference>
<evidence type="ECO:0000259" key="2">
    <source>
        <dbReference type="Pfam" id="PF07883"/>
    </source>
</evidence>
<dbReference type="Pfam" id="PF07883">
    <property type="entry name" value="Cupin_2"/>
    <property type="match status" value="1"/>
</dbReference>
<accession>A0AA48GX37</accession>
<feature type="domain" description="Cupin type-2" evidence="2">
    <location>
        <begin position="60"/>
        <end position="115"/>
    </location>
</feature>
<dbReference type="InterPro" id="IPR013096">
    <property type="entry name" value="Cupin_2"/>
</dbReference>
<gene>
    <name evidence="3" type="ORF">METESE_09630</name>
</gene>
<feature type="compositionally biased region" description="Pro residues" evidence="1">
    <location>
        <begin position="1"/>
        <end position="17"/>
    </location>
</feature>
<evidence type="ECO:0000256" key="1">
    <source>
        <dbReference type="SAM" id="MobiDB-lite"/>
    </source>
</evidence>
<dbReference type="PANTHER" id="PTHR36114">
    <property type="entry name" value="16.7 KDA PROTEIN IN WHIE LOCUS"/>
    <property type="match status" value="1"/>
</dbReference>
<dbReference type="InterPro" id="IPR011051">
    <property type="entry name" value="RmlC_Cupin_sf"/>
</dbReference>
<sequence length="144" mass="15810">MEPSPDTPEPPRAPTPGPGASQIPATSPARLAESLTETWSPRVIGVLDDCYVKVAKLHGQLLWHSHADEDELFYVLEGHLKIELESGVVQVAPGELFIVPKGVRHNPIAEDPCLVMLLERKSTKHTGDALDARTRSIQEQLRPL</sequence>
<dbReference type="Gene3D" id="2.60.120.10">
    <property type="entry name" value="Jelly Rolls"/>
    <property type="match status" value="1"/>
</dbReference>
<evidence type="ECO:0000313" key="4">
    <source>
        <dbReference type="Proteomes" id="UP001228113"/>
    </source>
</evidence>
<dbReference type="PANTHER" id="PTHR36114:SF1">
    <property type="entry name" value="16.7 KDA PROTEIN IN WHIE LOCUS"/>
    <property type="match status" value="1"/>
</dbReference>
<dbReference type="SUPFAM" id="SSF51182">
    <property type="entry name" value="RmlC-like cupins"/>
    <property type="match status" value="1"/>
</dbReference>
<dbReference type="AlphaFoldDB" id="A0AA48GX37"/>